<evidence type="ECO:0000313" key="2">
    <source>
        <dbReference type="EMBL" id="WXB94911.1"/>
    </source>
</evidence>
<accession>A0ABZ2NBA1</accession>
<keyword evidence="3" id="KW-1185">Reference proteome</keyword>
<dbReference type="PANTHER" id="PTHR40040:SF1">
    <property type="entry name" value="MEMBRANE PROTEIN"/>
    <property type="match status" value="1"/>
</dbReference>
<dbReference type="RefSeq" id="WP_338754793.1">
    <property type="nucleotide sequence ID" value="NZ_CP147404.1"/>
</dbReference>
<organism evidence="2 3">
    <name type="scientific">Bacillus kandeliae</name>
    <dbReference type="NCBI Taxonomy" id="3129297"/>
    <lineage>
        <taxon>Bacteria</taxon>
        <taxon>Bacillati</taxon>
        <taxon>Bacillota</taxon>
        <taxon>Bacilli</taxon>
        <taxon>Bacillales</taxon>
        <taxon>Bacillaceae</taxon>
        <taxon>Bacillus</taxon>
    </lineage>
</organism>
<feature type="transmembrane region" description="Helical" evidence="1">
    <location>
        <begin position="77"/>
        <end position="98"/>
    </location>
</feature>
<dbReference type="Proteomes" id="UP001387364">
    <property type="component" value="Chromosome"/>
</dbReference>
<feature type="transmembrane region" description="Helical" evidence="1">
    <location>
        <begin position="41"/>
        <end position="65"/>
    </location>
</feature>
<keyword evidence="1" id="KW-0472">Membrane</keyword>
<keyword evidence="1" id="KW-0812">Transmembrane</keyword>
<name>A0ABZ2NBA1_9BACI</name>
<dbReference type="InterPro" id="IPR055338">
    <property type="entry name" value="YqfX-like"/>
</dbReference>
<evidence type="ECO:0000256" key="1">
    <source>
        <dbReference type="SAM" id="Phobius"/>
    </source>
</evidence>
<reference evidence="2 3" key="1">
    <citation type="submission" date="2024-02" db="EMBL/GenBank/DDBJ databases">
        <title>Seven novel Bacillus-like species.</title>
        <authorList>
            <person name="Liu G."/>
        </authorList>
    </citation>
    <scope>NUCLEOTIDE SEQUENCE [LARGE SCALE GENOMIC DNA]</scope>
    <source>
        <strain evidence="2 3">FJAT-52991</strain>
    </source>
</reference>
<sequence length="101" mass="10896">MKPMREETAAEIAEPIPFRRDDTREVDRDVGEEEGGRGLGYAGLISSIIALFMLPVLFGAIGVVLGFMARRKGAEGLGAWAIGIGVVALVVGLFILPFRFF</sequence>
<proteinExistence type="predicted"/>
<protein>
    <submittedName>
        <fullName evidence="2">DUF4190 domain-containing protein</fullName>
    </submittedName>
</protein>
<keyword evidence="1" id="KW-1133">Transmembrane helix</keyword>
<dbReference type="PANTHER" id="PTHR40040">
    <property type="entry name" value="SMALL HYDROPHOBIC PROTEIN-RELATED"/>
    <property type="match status" value="1"/>
</dbReference>
<evidence type="ECO:0000313" key="3">
    <source>
        <dbReference type="Proteomes" id="UP001387364"/>
    </source>
</evidence>
<dbReference type="EMBL" id="CP147404">
    <property type="protein sequence ID" value="WXB94911.1"/>
    <property type="molecule type" value="Genomic_DNA"/>
</dbReference>
<gene>
    <name evidence="2" type="ORF">WDJ61_12360</name>
</gene>